<proteinExistence type="predicted"/>
<reference evidence="2" key="1">
    <citation type="journal article" date="2017" name="Nat. Ecol. Evol.">
        <title>Genome expansion and lineage-specific genetic innovations in the forest pathogenic fungi Armillaria.</title>
        <authorList>
            <person name="Sipos G."/>
            <person name="Prasanna A.N."/>
            <person name="Walter M.C."/>
            <person name="O'Connor E."/>
            <person name="Balint B."/>
            <person name="Krizsan K."/>
            <person name="Kiss B."/>
            <person name="Hess J."/>
            <person name="Varga T."/>
            <person name="Slot J."/>
            <person name="Riley R."/>
            <person name="Boka B."/>
            <person name="Rigling D."/>
            <person name="Barry K."/>
            <person name="Lee J."/>
            <person name="Mihaltcheva S."/>
            <person name="LaButti K."/>
            <person name="Lipzen A."/>
            <person name="Waldron R."/>
            <person name="Moloney N.M."/>
            <person name="Sperisen C."/>
            <person name="Kredics L."/>
            <person name="Vagvoelgyi C."/>
            <person name="Patrignani A."/>
            <person name="Fitzpatrick D."/>
            <person name="Nagy I."/>
            <person name="Doyle S."/>
            <person name="Anderson J.B."/>
            <person name="Grigoriev I.V."/>
            <person name="Gueldener U."/>
            <person name="Muensterkoetter M."/>
            <person name="Nagy L.G."/>
        </authorList>
    </citation>
    <scope>NUCLEOTIDE SEQUENCE [LARGE SCALE GENOMIC DNA]</scope>
    <source>
        <strain evidence="2">C18/9</strain>
    </source>
</reference>
<dbReference type="AlphaFoldDB" id="A0A284RUX6"/>
<sequence>MLVGRDADVYLTGELQPAFGYALPQMPVESNALPGSTNIKLSLRKASSLPQRLLADYYQSVQSHRYGRGSDQTYLIHDRGIGGFVSAFNDTIQRS</sequence>
<keyword evidence="2" id="KW-1185">Reference proteome</keyword>
<name>A0A284RUX6_ARMOS</name>
<gene>
    <name evidence="1" type="ORF">ARMOST_15968</name>
</gene>
<dbReference type="EMBL" id="FUEG01000017">
    <property type="protein sequence ID" value="SJL12540.1"/>
    <property type="molecule type" value="Genomic_DNA"/>
</dbReference>
<evidence type="ECO:0000313" key="2">
    <source>
        <dbReference type="Proteomes" id="UP000219338"/>
    </source>
</evidence>
<organism evidence="1 2">
    <name type="scientific">Armillaria ostoyae</name>
    <name type="common">Armillaria root rot fungus</name>
    <dbReference type="NCBI Taxonomy" id="47428"/>
    <lineage>
        <taxon>Eukaryota</taxon>
        <taxon>Fungi</taxon>
        <taxon>Dikarya</taxon>
        <taxon>Basidiomycota</taxon>
        <taxon>Agaricomycotina</taxon>
        <taxon>Agaricomycetes</taxon>
        <taxon>Agaricomycetidae</taxon>
        <taxon>Agaricales</taxon>
        <taxon>Marasmiineae</taxon>
        <taxon>Physalacriaceae</taxon>
        <taxon>Armillaria</taxon>
    </lineage>
</organism>
<accession>A0A284RUX6</accession>
<protein>
    <submittedName>
        <fullName evidence="1">Uncharacterized protein</fullName>
    </submittedName>
</protein>
<dbReference type="Proteomes" id="UP000219338">
    <property type="component" value="Unassembled WGS sequence"/>
</dbReference>
<evidence type="ECO:0000313" key="1">
    <source>
        <dbReference type="EMBL" id="SJL12540.1"/>
    </source>
</evidence>